<accession>B9SU73</accession>
<proteinExistence type="predicted"/>
<sequence length="257" mass="29008">MGDPPRSQTVDFYGILGIPKSASLKDVSKAYKSLVTKWHPDKNPSNKDEAQVQLQQINEAFKGNTTPIVYSQSTAWRIPSPIERKLACTLEELCHGCVKKIKITRDIISNGIIKQVEEILKIKVKPGWKKGTKITFEGKGDERPGYLPADIIFLIDEKRHPLFTREGDDLEYGLEIPLVQALTGCSISVPLLGGEKMRLSFDEIIFPRFEKVIPGQGMPTKREGHRGDLRIKFFVEFPLQLSDEQRSEASRILQDCS</sequence>
<keyword evidence="4" id="KW-1185">Reference proteome</keyword>
<dbReference type="InterPro" id="IPR002939">
    <property type="entry name" value="DnaJ_C"/>
</dbReference>
<organism evidence="3 4">
    <name type="scientific">Ricinus communis</name>
    <name type="common">Castor bean</name>
    <dbReference type="NCBI Taxonomy" id="3988"/>
    <lineage>
        <taxon>Eukaryota</taxon>
        <taxon>Viridiplantae</taxon>
        <taxon>Streptophyta</taxon>
        <taxon>Embryophyta</taxon>
        <taxon>Tracheophyta</taxon>
        <taxon>Spermatophyta</taxon>
        <taxon>Magnoliopsida</taxon>
        <taxon>eudicotyledons</taxon>
        <taxon>Gunneridae</taxon>
        <taxon>Pentapetalae</taxon>
        <taxon>rosids</taxon>
        <taxon>fabids</taxon>
        <taxon>Malpighiales</taxon>
        <taxon>Euphorbiaceae</taxon>
        <taxon>Acalyphoideae</taxon>
        <taxon>Acalypheae</taxon>
        <taxon>Ricinus</taxon>
    </lineage>
</organism>
<keyword evidence="1" id="KW-0143">Chaperone</keyword>
<dbReference type="PANTHER" id="PTHR24078">
    <property type="entry name" value="DNAJ HOMOLOG SUBFAMILY C MEMBER"/>
    <property type="match status" value="1"/>
</dbReference>
<dbReference type="InterPro" id="IPR001623">
    <property type="entry name" value="DnaJ_domain"/>
</dbReference>
<evidence type="ECO:0000313" key="4">
    <source>
        <dbReference type="Proteomes" id="UP000008311"/>
    </source>
</evidence>
<dbReference type="Pfam" id="PF01556">
    <property type="entry name" value="DnaJ_C"/>
    <property type="match status" value="1"/>
</dbReference>
<dbReference type="AlphaFoldDB" id="B9SU73"/>
<dbReference type="GO" id="GO:0051082">
    <property type="term" value="F:unfolded protein binding"/>
    <property type="evidence" value="ECO:0000318"/>
    <property type="project" value="GO_Central"/>
</dbReference>
<dbReference type="SUPFAM" id="SSF49493">
    <property type="entry name" value="HSP40/DnaJ peptide-binding domain"/>
    <property type="match status" value="2"/>
</dbReference>
<dbReference type="Gene3D" id="2.60.260.20">
    <property type="entry name" value="Urease metallochaperone UreE, N-terminal domain"/>
    <property type="match status" value="2"/>
</dbReference>
<dbReference type="Proteomes" id="UP000008311">
    <property type="component" value="Unassembled WGS sequence"/>
</dbReference>
<reference evidence="4" key="1">
    <citation type="journal article" date="2010" name="Nat. Biotechnol.">
        <title>Draft genome sequence of the oilseed species Ricinus communis.</title>
        <authorList>
            <person name="Chan A.P."/>
            <person name="Crabtree J."/>
            <person name="Zhao Q."/>
            <person name="Lorenzi H."/>
            <person name="Orvis J."/>
            <person name="Puiu D."/>
            <person name="Melake-Berhan A."/>
            <person name="Jones K.M."/>
            <person name="Redman J."/>
            <person name="Chen G."/>
            <person name="Cahoon E.B."/>
            <person name="Gedil M."/>
            <person name="Stanke M."/>
            <person name="Haas B.J."/>
            <person name="Wortman J.R."/>
            <person name="Fraser-Liggett C.M."/>
            <person name="Ravel J."/>
            <person name="Rabinowicz P.D."/>
        </authorList>
    </citation>
    <scope>NUCLEOTIDE SEQUENCE [LARGE SCALE GENOMIC DNA]</scope>
    <source>
        <strain evidence="4">cv. Hale</strain>
    </source>
</reference>
<keyword evidence="3" id="KW-0346">Stress response</keyword>
<dbReference type="CDD" id="cd06257">
    <property type="entry name" value="DnaJ"/>
    <property type="match status" value="1"/>
</dbReference>
<dbReference type="GO" id="GO:0005829">
    <property type="term" value="C:cytosol"/>
    <property type="evidence" value="ECO:0000318"/>
    <property type="project" value="GO_Central"/>
</dbReference>
<protein>
    <submittedName>
        <fullName evidence="3">Heat shock protein binding protein, putative</fullName>
    </submittedName>
</protein>
<dbReference type="FunFam" id="2.60.260.20:FF:000015">
    <property type="entry name" value="Heat shock protein 40"/>
    <property type="match status" value="1"/>
</dbReference>
<feature type="domain" description="J" evidence="2">
    <location>
        <begin position="11"/>
        <end position="69"/>
    </location>
</feature>
<evidence type="ECO:0000313" key="3">
    <source>
        <dbReference type="EMBL" id="EEF32845.1"/>
    </source>
</evidence>
<dbReference type="InterPro" id="IPR036869">
    <property type="entry name" value="J_dom_sf"/>
</dbReference>
<dbReference type="InterPro" id="IPR008971">
    <property type="entry name" value="HSP40/DnaJ_pept-bd"/>
</dbReference>
<dbReference type="GO" id="GO:0051087">
    <property type="term" value="F:protein-folding chaperone binding"/>
    <property type="evidence" value="ECO:0000318"/>
    <property type="project" value="GO_Central"/>
</dbReference>
<dbReference type="PANTHER" id="PTHR24078:SF522">
    <property type="entry name" value="DNAJ CHAPERONE C-TERMINAL DOMAIN-CONTAINING PROTEIN"/>
    <property type="match status" value="1"/>
</dbReference>
<dbReference type="FunFam" id="2.60.260.20:FF:000006">
    <property type="entry name" value="DnaJ subfamily B member 13"/>
    <property type="match status" value="1"/>
</dbReference>
<evidence type="ECO:0000259" key="2">
    <source>
        <dbReference type="PROSITE" id="PS50076"/>
    </source>
</evidence>
<evidence type="ECO:0000256" key="1">
    <source>
        <dbReference type="ARBA" id="ARBA00023186"/>
    </source>
</evidence>
<gene>
    <name evidence="3" type="ORF">RCOM_0407570</name>
</gene>
<dbReference type="EMBL" id="EQ974141">
    <property type="protein sequence ID" value="EEF32845.1"/>
    <property type="molecule type" value="Genomic_DNA"/>
</dbReference>
<dbReference type="CDD" id="cd10747">
    <property type="entry name" value="DnaJ_C"/>
    <property type="match status" value="1"/>
</dbReference>
<dbReference type="Gene3D" id="1.10.287.110">
    <property type="entry name" value="DnaJ domain"/>
    <property type="match status" value="1"/>
</dbReference>
<dbReference type="InterPro" id="IPR051339">
    <property type="entry name" value="DnaJ_subfamily_B"/>
</dbReference>
<dbReference type="SUPFAM" id="SSF46565">
    <property type="entry name" value="Chaperone J-domain"/>
    <property type="match status" value="1"/>
</dbReference>
<dbReference type="STRING" id="3988.B9SU73"/>
<dbReference type="PRINTS" id="PR00625">
    <property type="entry name" value="JDOMAIN"/>
</dbReference>
<dbReference type="Pfam" id="PF00226">
    <property type="entry name" value="DnaJ"/>
    <property type="match status" value="1"/>
</dbReference>
<dbReference type="GO" id="GO:0006457">
    <property type="term" value="P:protein folding"/>
    <property type="evidence" value="ECO:0007669"/>
    <property type="project" value="InterPro"/>
</dbReference>
<dbReference type="InParanoid" id="B9SU73"/>
<name>B9SU73_RICCO</name>
<dbReference type="PROSITE" id="PS50076">
    <property type="entry name" value="DNAJ_2"/>
    <property type="match status" value="1"/>
</dbReference>
<dbReference type="eggNOG" id="KOG0714">
    <property type="taxonomic scope" value="Eukaryota"/>
</dbReference>
<dbReference type="SMART" id="SM00271">
    <property type="entry name" value="DnaJ"/>
    <property type="match status" value="1"/>
</dbReference>